<dbReference type="EMBL" id="SPPK01000136">
    <property type="protein sequence ID" value="TFU84952.1"/>
    <property type="molecule type" value="Genomic_DNA"/>
</dbReference>
<organism evidence="1 2">
    <name type="scientific">Dysgonomonas mossii</name>
    <dbReference type="NCBI Taxonomy" id="163665"/>
    <lineage>
        <taxon>Bacteria</taxon>
        <taxon>Pseudomonadati</taxon>
        <taxon>Bacteroidota</taxon>
        <taxon>Bacteroidia</taxon>
        <taxon>Bacteroidales</taxon>
        <taxon>Dysgonomonadaceae</taxon>
        <taxon>Dysgonomonas</taxon>
    </lineage>
</organism>
<proteinExistence type="predicted"/>
<feature type="non-terminal residue" evidence="1">
    <location>
        <position position="61"/>
    </location>
</feature>
<name>A0A4Y9IGS0_9BACT</name>
<reference evidence="1 2" key="1">
    <citation type="submission" date="2019-03" db="EMBL/GenBank/DDBJ databases">
        <title>Diversity of the mouse oral microbiome.</title>
        <authorList>
            <person name="Joseph S."/>
            <person name="Aduse-Opoku J."/>
            <person name="Curtis M."/>
            <person name="Wade W."/>
            <person name="Hashim A."/>
        </authorList>
    </citation>
    <scope>NUCLEOTIDE SEQUENCE [LARGE SCALE GENOMIC DNA]</scope>
    <source>
        <strain evidence="1 2">P11</strain>
    </source>
</reference>
<evidence type="ECO:0000313" key="2">
    <source>
        <dbReference type="Proteomes" id="UP000298285"/>
    </source>
</evidence>
<gene>
    <name evidence="1" type="ORF">E4T88_17790</name>
</gene>
<protein>
    <submittedName>
        <fullName evidence="1">Uncharacterized protein</fullName>
    </submittedName>
</protein>
<sequence length="61" mass="5995">MRAFVKQHATKESPMVAKVWRSNKGVRRAALGGALVATAALLAACGGGGSGGGGLGGEPME</sequence>
<accession>A0A4Y9IGS0</accession>
<comment type="caution">
    <text evidence="1">The sequence shown here is derived from an EMBL/GenBank/DDBJ whole genome shotgun (WGS) entry which is preliminary data.</text>
</comment>
<dbReference type="RefSeq" id="WP_135107612.1">
    <property type="nucleotide sequence ID" value="NZ_JADGKW010000136.1"/>
</dbReference>
<evidence type="ECO:0000313" key="1">
    <source>
        <dbReference type="EMBL" id="TFU84952.1"/>
    </source>
</evidence>
<dbReference type="Proteomes" id="UP000298285">
    <property type="component" value="Unassembled WGS sequence"/>
</dbReference>
<dbReference type="AlphaFoldDB" id="A0A4Y9IGS0"/>